<dbReference type="InterPro" id="IPR036612">
    <property type="entry name" value="KH_dom_type_1_sf"/>
</dbReference>
<dbReference type="PROSITE" id="PS50084">
    <property type="entry name" value="KH_TYPE_1"/>
    <property type="match status" value="5"/>
</dbReference>
<dbReference type="KEGG" id="soe:110776665"/>
<dbReference type="SMART" id="SM00322">
    <property type="entry name" value="KH"/>
    <property type="match status" value="5"/>
</dbReference>
<evidence type="ECO:0000256" key="3">
    <source>
        <dbReference type="SAM" id="MobiDB-lite"/>
    </source>
</evidence>
<dbReference type="PANTHER" id="PTHR10288">
    <property type="entry name" value="KH DOMAIN CONTAINING RNA BINDING PROTEIN"/>
    <property type="match status" value="1"/>
</dbReference>
<dbReference type="SUPFAM" id="SSF54791">
    <property type="entry name" value="Eukaryotic type KH-domain (KH-domain type I)"/>
    <property type="match status" value="5"/>
</dbReference>
<dbReference type="CDD" id="cd22462">
    <property type="entry name" value="KH-I_HEN4_like_rpt5"/>
    <property type="match status" value="1"/>
</dbReference>
<sequence>MGETGKRYRGQRDNYEDNKNQRRRTDKEEKGGDELVAYRILCPDTVIGSVIGKAGKVINLIRQETKAKVKVVDPFPGSKERVITIYCYVKDKIDIEVDGEYNNNAPLCPAQDALLRVHAAIANALGSLNDSDKRQKDKEECNLLVPASQSANVIGKAGSTIKRLRSNTRANIRVTRKDDSDPSHSCAMDFDNFVQISGDSEAIKKALFAVSAIMYKFAPKEEIPLDTTVPEVAPRIIIPADMPIYPSSGFYSDSIVPSRSAPPLMDARAQELPVSGFTDTGSMWSVVVPGYGGTSRSEELTVRVLCPSDKIGRVIGRGGCTIKSVRQASGTHIEVDDAKITKDKYKECVITITSTESLDDMQSKAIEAVLLLQEKINEDAEKAENITMRLLIPSRNIGCIIGKSGSIINEIRKRTRADIRISKGEKPKCADEGDEYVEVSGEVNNVRDALIQIVLRLRDDALKDKDGARNPSAVPEPLYAGSSGLSLPPVLQTVPPVNHMGYQPRTEAGSGVDMFSSSGHYKYGSLSMGDDGYGSSYSSNLYGGMMPSSTLEILIPASAVNKVIGKSGANLSNIRQISGAVIEISEPKSSRGDRVAHISGTSDQKRSAENLIHAFIMAT</sequence>
<dbReference type="RefSeq" id="XP_021836904.2">
    <property type="nucleotide sequence ID" value="XM_021981212.2"/>
</dbReference>
<feature type="domain" description="K Homology" evidence="4">
    <location>
        <begin position="384"/>
        <end position="458"/>
    </location>
</feature>
<evidence type="ECO:0000313" key="6">
    <source>
        <dbReference type="RefSeq" id="XP_021836904.2"/>
    </source>
</evidence>
<reference evidence="5" key="1">
    <citation type="journal article" date="2021" name="Nat. Commun.">
        <title>Genomic analyses provide insights into spinach domestication and the genetic basis of agronomic traits.</title>
        <authorList>
            <person name="Cai X."/>
            <person name="Sun X."/>
            <person name="Xu C."/>
            <person name="Sun H."/>
            <person name="Wang X."/>
            <person name="Ge C."/>
            <person name="Zhang Z."/>
            <person name="Wang Q."/>
            <person name="Fei Z."/>
            <person name="Jiao C."/>
            <person name="Wang Q."/>
        </authorList>
    </citation>
    <scope>NUCLEOTIDE SEQUENCE [LARGE SCALE GENOMIC DNA]</scope>
    <source>
        <strain evidence="5">cv. Varoflay</strain>
    </source>
</reference>
<feature type="region of interest" description="Disordered" evidence="3">
    <location>
        <begin position="1"/>
        <end position="29"/>
    </location>
</feature>
<dbReference type="RefSeq" id="XP_021836909.2">
    <property type="nucleotide sequence ID" value="XM_021981217.2"/>
</dbReference>
<feature type="domain" description="K Homology" evidence="4">
    <location>
        <begin position="137"/>
        <end position="215"/>
    </location>
</feature>
<dbReference type="Pfam" id="PF00013">
    <property type="entry name" value="KH_1"/>
    <property type="match status" value="5"/>
</dbReference>
<dbReference type="InterPro" id="IPR004087">
    <property type="entry name" value="KH_dom"/>
</dbReference>
<dbReference type="CDD" id="cd22459">
    <property type="entry name" value="KH-I_PEPPER_rpt1_like"/>
    <property type="match status" value="2"/>
</dbReference>
<evidence type="ECO:0000259" key="4">
    <source>
        <dbReference type="SMART" id="SM00322"/>
    </source>
</evidence>
<protein>
    <submittedName>
        <fullName evidence="6 7">KH domain-containing protein At4g18375</fullName>
    </submittedName>
</protein>
<accession>A0A9R0HTX7</accession>
<dbReference type="InterPro" id="IPR004088">
    <property type="entry name" value="KH_dom_type_1"/>
</dbReference>
<keyword evidence="5" id="KW-1185">Reference proteome</keyword>
<evidence type="ECO:0000256" key="2">
    <source>
        <dbReference type="PROSITE-ProRule" id="PRU00117"/>
    </source>
</evidence>
<dbReference type="GO" id="GO:0003729">
    <property type="term" value="F:mRNA binding"/>
    <property type="evidence" value="ECO:0000318"/>
    <property type="project" value="GO_Central"/>
</dbReference>
<evidence type="ECO:0000313" key="7">
    <source>
        <dbReference type="RefSeq" id="XP_021836909.2"/>
    </source>
</evidence>
<dbReference type="AlphaFoldDB" id="A0A9R0HTX7"/>
<evidence type="ECO:0000256" key="1">
    <source>
        <dbReference type="ARBA" id="ARBA00022737"/>
    </source>
</evidence>
<dbReference type="Gene3D" id="3.30.1370.10">
    <property type="entry name" value="K Homology domain, type 1"/>
    <property type="match status" value="5"/>
</dbReference>
<feature type="domain" description="K Homology" evidence="4">
    <location>
        <begin position="298"/>
        <end position="374"/>
    </location>
</feature>
<dbReference type="Proteomes" id="UP000813463">
    <property type="component" value="Chromosome 5"/>
</dbReference>
<dbReference type="CDD" id="cd22460">
    <property type="entry name" value="KH-I_PEPPER_rpt2_like"/>
    <property type="match status" value="1"/>
</dbReference>
<proteinExistence type="predicted"/>
<gene>
    <name evidence="6 7" type="primary">LOC110776665</name>
</gene>
<evidence type="ECO:0000313" key="5">
    <source>
        <dbReference type="Proteomes" id="UP000813463"/>
    </source>
</evidence>
<dbReference type="GO" id="GO:0005737">
    <property type="term" value="C:cytoplasm"/>
    <property type="evidence" value="ECO:0000318"/>
    <property type="project" value="GO_Central"/>
</dbReference>
<reference evidence="6 7" key="2">
    <citation type="submission" date="2025-05" db="UniProtKB">
        <authorList>
            <consortium name="RefSeq"/>
        </authorList>
    </citation>
    <scope>IDENTIFICATION</scope>
    <source>
        <tissue evidence="6 7">Leaf</tissue>
    </source>
</reference>
<keyword evidence="1" id="KW-0677">Repeat</keyword>
<name>A0A9R0HTX7_SPIOL</name>
<feature type="domain" description="K Homology" evidence="4">
    <location>
        <begin position="547"/>
        <end position="617"/>
    </location>
</feature>
<keyword evidence="2" id="KW-0694">RNA-binding</keyword>
<organism evidence="5 7">
    <name type="scientific">Spinacia oleracea</name>
    <name type="common">Spinach</name>
    <dbReference type="NCBI Taxonomy" id="3562"/>
    <lineage>
        <taxon>Eukaryota</taxon>
        <taxon>Viridiplantae</taxon>
        <taxon>Streptophyta</taxon>
        <taxon>Embryophyta</taxon>
        <taxon>Tracheophyta</taxon>
        <taxon>Spermatophyta</taxon>
        <taxon>Magnoliopsida</taxon>
        <taxon>eudicotyledons</taxon>
        <taxon>Gunneridae</taxon>
        <taxon>Pentapetalae</taxon>
        <taxon>Caryophyllales</taxon>
        <taxon>Chenopodiaceae</taxon>
        <taxon>Chenopodioideae</taxon>
        <taxon>Anserineae</taxon>
        <taxon>Spinacia</taxon>
    </lineage>
</organism>
<feature type="domain" description="K Homology" evidence="4">
    <location>
        <begin position="34"/>
        <end position="105"/>
    </location>
</feature>
<dbReference type="GeneID" id="110776665"/>
<dbReference type="GO" id="GO:0005634">
    <property type="term" value="C:nucleus"/>
    <property type="evidence" value="ECO:0000318"/>
    <property type="project" value="GO_Central"/>
</dbReference>